<dbReference type="Gene3D" id="3.30.710.10">
    <property type="entry name" value="Potassium Channel Kv1.1, Chain A"/>
    <property type="match status" value="1"/>
</dbReference>
<feature type="compositionally biased region" description="Polar residues" evidence="1">
    <location>
        <begin position="277"/>
        <end position="289"/>
    </location>
</feature>
<feature type="domain" description="BTB" evidence="2">
    <location>
        <begin position="27"/>
        <end position="101"/>
    </location>
</feature>
<dbReference type="Proteomes" id="UP000076532">
    <property type="component" value="Unassembled WGS sequence"/>
</dbReference>
<evidence type="ECO:0000259" key="2">
    <source>
        <dbReference type="PROSITE" id="PS50097"/>
    </source>
</evidence>
<feature type="compositionally biased region" description="Low complexity" evidence="1">
    <location>
        <begin position="243"/>
        <end position="262"/>
    </location>
</feature>
<reference evidence="3 4" key="1">
    <citation type="journal article" date="2016" name="Mol. Biol. Evol.">
        <title>Comparative Genomics of Early-Diverging Mushroom-Forming Fungi Provides Insights into the Origins of Lignocellulose Decay Capabilities.</title>
        <authorList>
            <person name="Nagy L.G."/>
            <person name="Riley R."/>
            <person name="Tritt A."/>
            <person name="Adam C."/>
            <person name="Daum C."/>
            <person name="Floudas D."/>
            <person name="Sun H."/>
            <person name="Yadav J.S."/>
            <person name="Pangilinan J."/>
            <person name="Larsson K.H."/>
            <person name="Matsuura K."/>
            <person name="Barry K."/>
            <person name="Labutti K."/>
            <person name="Kuo R."/>
            <person name="Ohm R.A."/>
            <person name="Bhattacharya S.S."/>
            <person name="Shirouzu T."/>
            <person name="Yoshinaga Y."/>
            <person name="Martin F.M."/>
            <person name="Grigoriev I.V."/>
            <person name="Hibbett D.S."/>
        </authorList>
    </citation>
    <scope>NUCLEOTIDE SEQUENCE [LARGE SCALE GENOMIC DNA]</scope>
    <source>
        <strain evidence="3 4">CBS 109695</strain>
    </source>
</reference>
<keyword evidence="4" id="KW-1185">Reference proteome</keyword>
<evidence type="ECO:0000313" key="3">
    <source>
        <dbReference type="EMBL" id="KZP28458.1"/>
    </source>
</evidence>
<evidence type="ECO:0000313" key="4">
    <source>
        <dbReference type="Proteomes" id="UP000076532"/>
    </source>
</evidence>
<sequence>MAHQTREPREAALTKVVHHREYYLRGGDITFLVENHLYRVHSYFFDRESTYFHQKLSQVSAPGEEHIGASDRNAFTLEHVRSIDFERLLWVFYNPKYSLYDKTVEEWTSVLDLANEWSFVEVKNLAVRELEKLEIDPIEKVYIYHRFNISRGYLVVSYASIVVRQGPLTLLEGRKLGLDTSLKIAEARERLRSQITDRSGVRSPMPDDFDPKDVDTLVRELFEVPTRPHNPSAPASAGGTNGRALSRAPSRTSSRASSSSHPSSPPMNTVSPPPGRAQQNEYGHPQSNGGLMRGISSMFGDASISADDKGEDVYTTNGNSGEPSRTSVMPSFSATTSNINSSLSL</sequence>
<dbReference type="InterPro" id="IPR011333">
    <property type="entry name" value="SKP1/BTB/POZ_sf"/>
</dbReference>
<dbReference type="OrthoDB" id="2593747at2759"/>
<evidence type="ECO:0000256" key="1">
    <source>
        <dbReference type="SAM" id="MobiDB-lite"/>
    </source>
</evidence>
<accession>A0A166RN30</accession>
<feature type="region of interest" description="Disordered" evidence="1">
    <location>
        <begin position="223"/>
        <end position="345"/>
    </location>
</feature>
<protein>
    <recommendedName>
        <fullName evidence="2">BTB domain-containing protein</fullName>
    </recommendedName>
</protein>
<feature type="compositionally biased region" description="Polar residues" evidence="1">
    <location>
        <begin position="314"/>
        <end position="345"/>
    </location>
</feature>
<name>A0A166RN30_9AGAM</name>
<gene>
    <name evidence="3" type="ORF">FIBSPDRAFT_729191</name>
</gene>
<dbReference type="AlphaFoldDB" id="A0A166RN30"/>
<dbReference type="SUPFAM" id="SSF54695">
    <property type="entry name" value="POZ domain"/>
    <property type="match status" value="1"/>
</dbReference>
<dbReference type="EMBL" id="KV417503">
    <property type="protein sequence ID" value="KZP28458.1"/>
    <property type="molecule type" value="Genomic_DNA"/>
</dbReference>
<dbReference type="STRING" id="436010.A0A166RN30"/>
<proteinExistence type="predicted"/>
<dbReference type="Pfam" id="PF00651">
    <property type="entry name" value="BTB"/>
    <property type="match status" value="1"/>
</dbReference>
<organism evidence="3 4">
    <name type="scientific">Athelia psychrophila</name>
    <dbReference type="NCBI Taxonomy" id="1759441"/>
    <lineage>
        <taxon>Eukaryota</taxon>
        <taxon>Fungi</taxon>
        <taxon>Dikarya</taxon>
        <taxon>Basidiomycota</taxon>
        <taxon>Agaricomycotina</taxon>
        <taxon>Agaricomycetes</taxon>
        <taxon>Agaricomycetidae</taxon>
        <taxon>Atheliales</taxon>
        <taxon>Atheliaceae</taxon>
        <taxon>Athelia</taxon>
    </lineage>
</organism>
<dbReference type="InterPro" id="IPR000210">
    <property type="entry name" value="BTB/POZ_dom"/>
</dbReference>
<dbReference type="PROSITE" id="PS50097">
    <property type="entry name" value="BTB"/>
    <property type="match status" value="1"/>
</dbReference>